<feature type="repeat" description="TPR" evidence="3">
    <location>
        <begin position="501"/>
        <end position="534"/>
    </location>
</feature>
<reference evidence="6" key="1">
    <citation type="journal article" date="2021" name="Sci. Rep.">
        <title>Diploid genomic architecture of Nitzschia inconspicua, an elite biomass production diatom.</title>
        <authorList>
            <person name="Oliver A."/>
            <person name="Podell S."/>
            <person name="Pinowska A."/>
            <person name="Traller J.C."/>
            <person name="Smith S.R."/>
            <person name="McClure R."/>
            <person name="Beliaev A."/>
            <person name="Bohutskyi P."/>
            <person name="Hill E.A."/>
            <person name="Rabines A."/>
            <person name="Zheng H."/>
            <person name="Allen L.Z."/>
            <person name="Kuo A."/>
            <person name="Grigoriev I.V."/>
            <person name="Allen A.E."/>
            <person name="Hazlebeck D."/>
            <person name="Allen E.E."/>
        </authorList>
    </citation>
    <scope>NUCLEOTIDE SEQUENCE</scope>
    <source>
        <strain evidence="6">Hildebrandi</strain>
    </source>
</reference>
<dbReference type="PROSITE" id="PS50005">
    <property type="entry name" value="TPR"/>
    <property type="match status" value="1"/>
</dbReference>
<keyword evidence="7" id="KW-1185">Reference proteome</keyword>
<evidence type="ECO:0000313" key="5">
    <source>
        <dbReference type="EMBL" id="KAG7338174.1"/>
    </source>
</evidence>
<feature type="compositionally biased region" description="Polar residues" evidence="4">
    <location>
        <begin position="220"/>
        <end position="234"/>
    </location>
</feature>
<feature type="region of interest" description="Disordered" evidence="4">
    <location>
        <begin position="1"/>
        <end position="57"/>
    </location>
</feature>
<feature type="compositionally biased region" description="Basic residues" evidence="4">
    <location>
        <begin position="140"/>
        <end position="167"/>
    </location>
</feature>
<gene>
    <name evidence="5" type="ORF">IV203_009440</name>
    <name evidence="6" type="ORF">IV203_026042</name>
</gene>
<reference evidence="6" key="2">
    <citation type="submission" date="2021-04" db="EMBL/GenBank/DDBJ databases">
        <authorList>
            <person name="Podell S."/>
        </authorList>
    </citation>
    <scope>NUCLEOTIDE SEQUENCE</scope>
    <source>
        <strain evidence="6">Hildebrandi</strain>
    </source>
</reference>
<dbReference type="AlphaFoldDB" id="A0A9K3PWS9"/>
<feature type="region of interest" description="Disordered" evidence="4">
    <location>
        <begin position="71"/>
        <end position="203"/>
    </location>
</feature>
<dbReference type="EMBL" id="JAGRRH010000010">
    <property type="protein sequence ID" value="KAG7362682.1"/>
    <property type="molecule type" value="Genomic_DNA"/>
</dbReference>
<feature type="compositionally biased region" description="Basic residues" evidence="4">
    <location>
        <begin position="249"/>
        <end position="259"/>
    </location>
</feature>
<dbReference type="OrthoDB" id="43002at2759"/>
<sequence length="676" mass="73054">MGDRKSRLSVGSALAGSGRLPPQRHPKGGISYPSATTTITTSNTLSSSSFGTSSRNNAAVVSSTAPLVMARSPSDASTATTVSMRSQQGFTDSTSSNVFATSHLPPKSPASMNNRILLTVGSTGSSSSNRSRGSGASSRGRNKGGSRRGRSRSSSRSRRRSSSRNSRKSYDTAASDSDDNEADQLPDAPANAGSVTVDTDSDDLSNAEDFSLISFNTKSCTEASSDTSPTSVITKGQDPFTGVVEQGHNVHRRTHHRRNRSWDSLGSCDSSMAATSSSSVGTGSKSCLALPKILQRHRQRVQVADVASVGNASDTLVPAENGRITGRELHEAAKARLNDGDYEQALNMFSAILNAQIERFGSEQHSSVGAALHNVGVVRLRMGDHEIAEDVLLRATVIRRNVLGAQHLDLAATLAKLGSAKTALMKFDEGLQALREALQITRHALGRNHRAVAQILCHIACLYFEADEMFSAQATFEDALEIYRAVFQLDADRDACTAQMTETLCNIGTIQNKRKNFSGAIESFREALDLQRGITGHDHPRVIASLDNLGYSFSKSKSYNQALACYREMLNAQVSHYGSFTIECCDTLKKQVLIYGKLKNASAAEKVVSSFLEQVKSKNESSVGDPVVFELEQMLKDLKCAKRSSKNKTKGKKGPRDRSLDCFDRILFDKRRQAEF</sequence>
<evidence type="ECO:0000256" key="2">
    <source>
        <dbReference type="ARBA" id="ARBA00022803"/>
    </source>
</evidence>
<keyword evidence="2 3" id="KW-0802">TPR repeat</keyword>
<name>A0A9K3PWS9_9STRA</name>
<protein>
    <submittedName>
        <fullName evidence="6">Tetratricopeptide repeat protein</fullName>
    </submittedName>
</protein>
<feature type="compositionally biased region" description="Polar residues" evidence="4">
    <location>
        <begin position="74"/>
        <end position="100"/>
    </location>
</feature>
<proteinExistence type="predicted"/>
<evidence type="ECO:0000256" key="1">
    <source>
        <dbReference type="ARBA" id="ARBA00022737"/>
    </source>
</evidence>
<dbReference type="Pfam" id="PF13424">
    <property type="entry name" value="TPR_12"/>
    <property type="match status" value="3"/>
</dbReference>
<dbReference type="EMBL" id="JAGRRH010000063">
    <property type="protein sequence ID" value="KAG7338174.1"/>
    <property type="molecule type" value="Genomic_DNA"/>
</dbReference>
<evidence type="ECO:0000256" key="4">
    <source>
        <dbReference type="SAM" id="MobiDB-lite"/>
    </source>
</evidence>
<dbReference type="SMART" id="SM00028">
    <property type="entry name" value="TPR"/>
    <property type="match status" value="6"/>
</dbReference>
<dbReference type="Proteomes" id="UP000693970">
    <property type="component" value="Unassembled WGS sequence"/>
</dbReference>
<evidence type="ECO:0000256" key="3">
    <source>
        <dbReference type="PROSITE-ProRule" id="PRU00339"/>
    </source>
</evidence>
<dbReference type="PANTHER" id="PTHR45641">
    <property type="entry name" value="TETRATRICOPEPTIDE REPEAT PROTEIN (AFU_ORTHOLOGUE AFUA_6G03870)"/>
    <property type="match status" value="1"/>
</dbReference>
<organism evidence="6 7">
    <name type="scientific">Nitzschia inconspicua</name>
    <dbReference type="NCBI Taxonomy" id="303405"/>
    <lineage>
        <taxon>Eukaryota</taxon>
        <taxon>Sar</taxon>
        <taxon>Stramenopiles</taxon>
        <taxon>Ochrophyta</taxon>
        <taxon>Bacillariophyta</taxon>
        <taxon>Bacillariophyceae</taxon>
        <taxon>Bacillariophycidae</taxon>
        <taxon>Bacillariales</taxon>
        <taxon>Bacillariaceae</taxon>
        <taxon>Nitzschia</taxon>
    </lineage>
</organism>
<comment type="caution">
    <text evidence="6">The sequence shown here is derived from an EMBL/GenBank/DDBJ whole genome shotgun (WGS) entry which is preliminary data.</text>
</comment>
<evidence type="ECO:0000313" key="6">
    <source>
        <dbReference type="EMBL" id="KAG7362682.1"/>
    </source>
</evidence>
<accession>A0A9K3PWS9</accession>
<feature type="compositionally biased region" description="Low complexity" evidence="4">
    <location>
        <begin position="121"/>
        <end position="139"/>
    </location>
</feature>
<dbReference type="InterPro" id="IPR019734">
    <property type="entry name" value="TPR_rpt"/>
</dbReference>
<feature type="region of interest" description="Disordered" evidence="4">
    <location>
        <begin position="248"/>
        <end position="267"/>
    </location>
</feature>
<feature type="compositionally biased region" description="Low complexity" evidence="4">
    <location>
        <begin position="31"/>
        <end position="54"/>
    </location>
</feature>
<feature type="region of interest" description="Disordered" evidence="4">
    <location>
        <begin position="220"/>
        <end position="242"/>
    </location>
</feature>
<dbReference type="PANTHER" id="PTHR45641:SF19">
    <property type="entry name" value="NEPHROCYSTIN-3"/>
    <property type="match status" value="1"/>
</dbReference>
<keyword evidence="1" id="KW-0677">Repeat</keyword>
<evidence type="ECO:0000313" key="7">
    <source>
        <dbReference type="Proteomes" id="UP000693970"/>
    </source>
</evidence>